<feature type="region of interest" description="Disordered" evidence="1">
    <location>
        <begin position="35"/>
        <end position="86"/>
    </location>
</feature>
<feature type="region of interest" description="Disordered" evidence="1">
    <location>
        <begin position="1"/>
        <end position="22"/>
    </location>
</feature>
<dbReference type="AlphaFoldDB" id="A0A0K2TZJ8"/>
<name>A0A0K2TZJ8_LEPSM</name>
<feature type="compositionally biased region" description="Pro residues" evidence="1">
    <location>
        <begin position="1"/>
        <end position="11"/>
    </location>
</feature>
<organism evidence="2">
    <name type="scientific">Lepeophtheirus salmonis</name>
    <name type="common">Salmon louse</name>
    <name type="synonym">Caligus salmonis</name>
    <dbReference type="NCBI Taxonomy" id="72036"/>
    <lineage>
        <taxon>Eukaryota</taxon>
        <taxon>Metazoa</taxon>
        <taxon>Ecdysozoa</taxon>
        <taxon>Arthropoda</taxon>
        <taxon>Crustacea</taxon>
        <taxon>Multicrustacea</taxon>
        <taxon>Hexanauplia</taxon>
        <taxon>Copepoda</taxon>
        <taxon>Siphonostomatoida</taxon>
        <taxon>Caligidae</taxon>
        <taxon>Lepeophtheirus</taxon>
    </lineage>
</organism>
<protein>
    <submittedName>
        <fullName evidence="2">Zic family member 1 (Oddpaired homolog, Drosophila) [Saccoglossus kowalevskii]</fullName>
    </submittedName>
</protein>
<reference evidence="2" key="1">
    <citation type="submission" date="2014-05" db="EMBL/GenBank/DDBJ databases">
        <authorList>
            <person name="Chronopoulou M."/>
        </authorList>
    </citation>
    <scope>NUCLEOTIDE SEQUENCE</scope>
    <source>
        <tissue evidence="2">Whole organism</tissue>
    </source>
</reference>
<proteinExistence type="predicted"/>
<evidence type="ECO:0000256" key="1">
    <source>
        <dbReference type="SAM" id="MobiDB-lite"/>
    </source>
</evidence>
<dbReference type="OrthoDB" id="6374654at2759"/>
<dbReference type="EMBL" id="HACA01013914">
    <property type="protein sequence ID" value="CDW31275.1"/>
    <property type="molecule type" value="Transcribed_RNA"/>
</dbReference>
<feature type="compositionally biased region" description="Basic residues" evidence="1">
    <location>
        <begin position="154"/>
        <end position="170"/>
    </location>
</feature>
<evidence type="ECO:0000313" key="2">
    <source>
        <dbReference type="EMBL" id="CDW31275.1"/>
    </source>
</evidence>
<gene>
    <name evidence="2" type="primary">zic1</name>
</gene>
<feature type="region of interest" description="Disordered" evidence="1">
    <location>
        <begin position="127"/>
        <end position="180"/>
    </location>
</feature>
<accession>A0A0K2TZJ8</accession>
<sequence>MSLPENPPTPCAPLGSGGLSTEVDPLAINQHHFMSYHPHQSSGGGANTPPQHPHFQHHFHHATASPHQSHPGVHAPAHHHYSTVPSPNLDFKPAHISDWYSHHHSVAAVSHHHHHHMMASSGRAAFGGYETTKQGSHQVSAALPTPPSTGHSPLGHHHPHHHYPSHHHPTHIPLLPSSYT</sequence>